<proteinExistence type="predicted"/>
<accession>A0A3S1C607</accession>
<gene>
    <name evidence="2" type="ORF">DSM106972_072460</name>
</gene>
<organism evidence="2 3">
    <name type="scientific">Dulcicalothrix desertica PCC 7102</name>
    <dbReference type="NCBI Taxonomy" id="232991"/>
    <lineage>
        <taxon>Bacteria</taxon>
        <taxon>Bacillati</taxon>
        <taxon>Cyanobacteriota</taxon>
        <taxon>Cyanophyceae</taxon>
        <taxon>Nostocales</taxon>
        <taxon>Calotrichaceae</taxon>
        <taxon>Dulcicalothrix</taxon>
    </lineage>
</organism>
<name>A0A3S1C607_9CYAN</name>
<comment type="caution">
    <text evidence="2">The sequence shown here is derived from an EMBL/GenBank/DDBJ whole genome shotgun (WGS) entry which is preliminary data.</text>
</comment>
<feature type="signal peptide" evidence="1">
    <location>
        <begin position="1"/>
        <end position="35"/>
    </location>
</feature>
<evidence type="ECO:0000313" key="2">
    <source>
        <dbReference type="EMBL" id="RUT00837.1"/>
    </source>
</evidence>
<keyword evidence="3" id="KW-1185">Reference proteome</keyword>
<feature type="chain" id="PRO_5030082960" evidence="1">
    <location>
        <begin position="36"/>
        <end position="136"/>
    </location>
</feature>
<keyword evidence="1" id="KW-0732">Signal</keyword>
<reference evidence="2" key="1">
    <citation type="submission" date="2018-12" db="EMBL/GenBank/DDBJ databases">
        <authorList>
            <person name="Will S."/>
            <person name="Neumann-Schaal M."/>
            <person name="Henke P."/>
        </authorList>
    </citation>
    <scope>NUCLEOTIDE SEQUENCE</scope>
    <source>
        <strain evidence="2">PCC 7102</strain>
    </source>
</reference>
<dbReference type="AlphaFoldDB" id="A0A3S1C607"/>
<evidence type="ECO:0000313" key="3">
    <source>
        <dbReference type="Proteomes" id="UP000271624"/>
    </source>
</evidence>
<reference evidence="2" key="2">
    <citation type="journal article" date="2019" name="Genome Biol. Evol.">
        <title>Day and night: Metabolic profiles and evolutionary relationships of six axenic non-marine cyanobacteria.</title>
        <authorList>
            <person name="Will S.E."/>
            <person name="Henke P."/>
            <person name="Boedeker C."/>
            <person name="Huang S."/>
            <person name="Brinkmann H."/>
            <person name="Rohde M."/>
            <person name="Jarek M."/>
            <person name="Friedl T."/>
            <person name="Seufert S."/>
            <person name="Schumacher M."/>
            <person name="Overmann J."/>
            <person name="Neumann-Schaal M."/>
            <person name="Petersen J."/>
        </authorList>
    </citation>
    <scope>NUCLEOTIDE SEQUENCE [LARGE SCALE GENOMIC DNA]</scope>
    <source>
        <strain evidence="2">PCC 7102</strain>
    </source>
</reference>
<protein>
    <submittedName>
        <fullName evidence="2">Uncharacterized protein</fullName>
    </submittedName>
</protein>
<dbReference type="EMBL" id="RSCL01000022">
    <property type="protein sequence ID" value="RUT00837.1"/>
    <property type="molecule type" value="Genomic_DNA"/>
</dbReference>
<dbReference type="Proteomes" id="UP000271624">
    <property type="component" value="Unassembled WGS sequence"/>
</dbReference>
<evidence type="ECO:0000256" key="1">
    <source>
        <dbReference type="SAM" id="SignalP"/>
    </source>
</evidence>
<sequence length="136" mass="15478">MSIQFLSNVIRILPKKLLLLSPVAMLSLSIPFSVASSAKASDSTNVVCYFQKDFTNPTWQWGLKPDNGWYKLQGRWIEEGVYKFETSTSRDEIVASCRKSQEYYNHGDKRLIGIYAANSSLGRNYLIYVNGQEVKP</sequence>